<organism evidence="1 2">
    <name type="scientific">Spartinivicinus poritis</name>
    <dbReference type="NCBI Taxonomy" id="2994640"/>
    <lineage>
        <taxon>Bacteria</taxon>
        <taxon>Pseudomonadati</taxon>
        <taxon>Pseudomonadota</taxon>
        <taxon>Gammaproteobacteria</taxon>
        <taxon>Oceanospirillales</taxon>
        <taxon>Zooshikellaceae</taxon>
        <taxon>Spartinivicinus</taxon>
    </lineage>
</organism>
<dbReference type="RefSeq" id="WP_274690192.1">
    <property type="nucleotide sequence ID" value="NZ_JAPMOU010000025.1"/>
</dbReference>
<proteinExistence type="predicted"/>
<sequence length="143" mass="16331">MADIHIDDFYHDCAHILLRLYRVFPRSSTLYVDDIIGSYTPDEFGIPHDRHLACFGCMLWLGSEGYLRYQDTIRQDAIDQAVLTEMSFVRLAGLNLPQPEDPELPPSVAEQQATLAQQLRNAVQTQSANNVKQVLKTFFTNCR</sequence>
<reference evidence="1 2" key="1">
    <citation type="submission" date="2022-11" db="EMBL/GenBank/DDBJ databases">
        <title>Spartinivicinus poritis sp. nov., isolated from scleractinian coral Porites lutea.</title>
        <authorList>
            <person name="Zhang G."/>
            <person name="Cai L."/>
            <person name="Wei Q."/>
        </authorList>
    </citation>
    <scope>NUCLEOTIDE SEQUENCE [LARGE SCALE GENOMIC DNA]</scope>
    <source>
        <strain evidence="1 2">A2-2</strain>
    </source>
</reference>
<protein>
    <submittedName>
        <fullName evidence="1">Uncharacterized protein</fullName>
    </submittedName>
</protein>
<name>A0ABT5UEE9_9GAMM</name>
<comment type="caution">
    <text evidence="1">The sequence shown here is derived from an EMBL/GenBank/DDBJ whole genome shotgun (WGS) entry which is preliminary data.</text>
</comment>
<evidence type="ECO:0000313" key="1">
    <source>
        <dbReference type="EMBL" id="MDE1463858.1"/>
    </source>
</evidence>
<dbReference type="EMBL" id="JAPMOU010000025">
    <property type="protein sequence ID" value="MDE1463858.1"/>
    <property type="molecule type" value="Genomic_DNA"/>
</dbReference>
<gene>
    <name evidence="1" type="ORF">ORQ98_18045</name>
</gene>
<keyword evidence="2" id="KW-1185">Reference proteome</keyword>
<dbReference type="Proteomes" id="UP001528823">
    <property type="component" value="Unassembled WGS sequence"/>
</dbReference>
<evidence type="ECO:0000313" key="2">
    <source>
        <dbReference type="Proteomes" id="UP001528823"/>
    </source>
</evidence>
<accession>A0ABT5UEE9</accession>